<evidence type="ECO:0000313" key="1">
    <source>
        <dbReference type="EMBL" id="GAH43816.1"/>
    </source>
</evidence>
<reference evidence="1" key="1">
    <citation type="journal article" date="2014" name="Front. Microbiol.">
        <title>High frequency of phylogenetically diverse reductive dehalogenase-homologous genes in deep subseafloor sedimentary metagenomes.</title>
        <authorList>
            <person name="Kawai M."/>
            <person name="Futagami T."/>
            <person name="Toyoda A."/>
            <person name="Takaki Y."/>
            <person name="Nishi S."/>
            <person name="Hori S."/>
            <person name="Arai W."/>
            <person name="Tsubouchi T."/>
            <person name="Morono Y."/>
            <person name="Uchiyama I."/>
            <person name="Ito T."/>
            <person name="Fujiyama A."/>
            <person name="Inagaki F."/>
            <person name="Takami H."/>
        </authorList>
    </citation>
    <scope>NUCLEOTIDE SEQUENCE</scope>
    <source>
        <strain evidence="1">Expedition CK06-06</strain>
    </source>
</reference>
<sequence length="51" mass="6098">MNYYICPECGQKYCGWADNKICQKCEKVLKRITREEFYSKEKGVVTEEVKK</sequence>
<gene>
    <name evidence="1" type="ORF">S03H2_14397</name>
</gene>
<accession>X1FDU9</accession>
<dbReference type="AlphaFoldDB" id="X1FDU9"/>
<protein>
    <submittedName>
        <fullName evidence="1">Uncharacterized protein</fullName>
    </submittedName>
</protein>
<comment type="caution">
    <text evidence="1">The sequence shown here is derived from an EMBL/GenBank/DDBJ whole genome shotgun (WGS) entry which is preliminary data.</text>
</comment>
<name>X1FDU9_9ZZZZ</name>
<proteinExistence type="predicted"/>
<organism evidence="1">
    <name type="scientific">marine sediment metagenome</name>
    <dbReference type="NCBI Taxonomy" id="412755"/>
    <lineage>
        <taxon>unclassified sequences</taxon>
        <taxon>metagenomes</taxon>
        <taxon>ecological metagenomes</taxon>
    </lineage>
</organism>
<dbReference type="EMBL" id="BARU01007305">
    <property type="protein sequence ID" value="GAH43816.1"/>
    <property type="molecule type" value="Genomic_DNA"/>
</dbReference>